<gene>
    <name evidence="1" type="ORF">Vadar_032729</name>
</gene>
<dbReference type="EMBL" id="CM037161">
    <property type="protein sequence ID" value="KAH7856104.1"/>
    <property type="molecule type" value="Genomic_DNA"/>
</dbReference>
<sequence>MDPSYKQTTKRGKAFSKAEDVAICNAWLSITQDPIIATSGGSVDSPRKRIRGKKAEKESRNKQKVADGVNSRFCNLMEQFNTHNEEIDKEKKELAERKVRVLEEMQKLEEKKEDDAIMSMDISGMDPQTQAYYSMRKNEVMAKIMARADCYRPLPPDDFDL</sequence>
<protein>
    <submittedName>
        <fullName evidence="1">Uncharacterized protein</fullName>
    </submittedName>
</protein>
<organism evidence="1 2">
    <name type="scientific">Vaccinium darrowii</name>
    <dbReference type="NCBI Taxonomy" id="229202"/>
    <lineage>
        <taxon>Eukaryota</taxon>
        <taxon>Viridiplantae</taxon>
        <taxon>Streptophyta</taxon>
        <taxon>Embryophyta</taxon>
        <taxon>Tracheophyta</taxon>
        <taxon>Spermatophyta</taxon>
        <taxon>Magnoliopsida</taxon>
        <taxon>eudicotyledons</taxon>
        <taxon>Gunneridae</taxon>
        <taxon>Pentapetalae</taxon>
        <taxon>asterids</taxon>
        <taxon>Ericales</taxon>
        <taxon>Ericaceae</taxon>
        <taxon>Vaccinioideae</taxon>
        <taxon>Vaccinieae</taxon>
        <taxon>Vaccinium</taxon>
    </lineage>
</organism>
<keyword evidence="2" id="KW-1185">Reference proteome</keyword>
<accession>A0ACB7YTG5</accession>
<evidence type="ECO:0000313" key="2">
    <source>
        <dbReference type="Proteomes" id="UP000828048"/>
    </source>
</evidence>
<evidence type="ECO:0000313" key="1">
    <source>
        <dbReference type="EMBL" id="KAH7856104.1"/>
    </source>
</evidence>
<proteinExistence type="predicted"/>
<reference evidence="1 2" key="1">
    <citation type="journal article" date="2021" name="Hortic Res">
        <title>High-quality reference genome and annotation aids understanding of berry development for evergreen blueberry (Vaccinium darrowii).</title>
        <authorList>
            <person name="Yu J."/>
            <person name="Hulse-Kemp A.M."/>
            <person name="Babiker E."/>
            <person name="Staton M."/>
        </authorList>
    </citation>
    <scope>NUCLEOTIDE SEQUENCE [LARGE SCALE GENOMIC DNA]</scope>
    <source>
        <strain evidence="2">cv. NJ 8807/NJ 8810</strain>
        <tissue evidence="1">Young leaf</tissue>
    </source>
</reference>
<name>A0ACB7YTG5_9ERIC</name>
<dbReference type="Proteomes" id="UP000828048">
    <property type="component" value="Chromosome 11"/>
</dbReference>
<comment type="caution">
    <text evidence="1">The sequence shown here is derived from an EMBL/GenBank/DDBJ whole genome shotgun (WGS) entry which is preliminary data.</text>
</comment>